<accession>A0A6V2YLT1</accession>
<evidence type="ECO:0000256" key="1">
    <source>
        <dbReference type="ARBA" id="ARBA00022801"/>
    </source>
</evidence>
<dbReference type="InterPro" id="IPR002642">
    <property type="entry name" value="LysoPLipase_cat_dom"/>
</dbReference>
<dbReference type="PANTHER" id="PTHR10728">
    <property type="entry name" value="CYTOSOLIC PHOSPHOLIPASE A2"/>
    <property type="match status" value="1"/>
</dbReference>
<evidence type="ECO:0000313" key="6">
    <source>
        <dbReference type="EMBL" id="CAE0596698.1"/>
    </source>
</evidence>
<dbReference type="AlphaFoldDB" id="A0A6V2YLT1"/>
<evidence type="ECO:0000259" key="4">
    <source>
        <dbReference type="Pfam" id="PF01735"/>
    </source>
</evidence>
<dbReference type="EMBL" id="HBIR01058801">
    <property type="protein sequence ID" value="CAE0596696.1"/>
    <property type="molecule type" value="Transcribed_RNA"/>
</dbReference>
<dbReference type="GO" id="GO:0005829">
    <property type="term" value="C:cytosol"/>
    <property type="evidence" value="ECO:0007669"/>
    <property type="project" value="TreeGrafter"/>
</dbReference>
<feature type="compositionally biased region" description="Low complexity" evidence="3">
    <location>
        <begin position="31"/>
        <end position="49"/>
    </location>
</feature>
<feature type="domain" description="PLA2c" evidence="4">
    <location>
        <begin position="99"/>
        <end position="151"/>
    </location>
</feature>
<organism evidence="5">
    <name type="scientific">Emiliania huxleyi</name>
    <name type="common">Coccolithophore</name>
    <name type="synonym">Pontosphaera huxleyi</name>
    <dbReference type="NCBI Taxonomy" id="2903"/>
    <lineage>
        <taxon>Eukaryota</taxon>
        <taxon>Haptista</taxon>
        <taxon>Haptophyta</taxon>
        <taxon>Prymnesiophyceae</taxon>
        <taxon>Isochrysidales</taxon>
        <taxon>Noelaerhabdaceae</taxon>
        <taxon>Emiliania</taxon>
    </lineage>
</organism>
<dbReference type="Gene3D" id="3.40.1090.10">
    <property type="entry name" value="Cytosolic phospholipase A2 catalytic domain"/>
    <property type="match status" value="1"/>
</dbReference>
<feature type="compositionally biased region" description="Pro residues" evidence="3">
    <location>
        <begin position="1"/>
        <end position="10"/>
    </location>
</feature>
<dbReference type="SUPFAM" id="SSF52151">
    <property type="entry name" value="FabD/lysophospholipase-like"/>
    <property type="match status" value="1"/>
</dbReference>
<dbReference type="PANTHER" id="PTHR10728:SF40">
    <property type="entry name" value="PATATIN FAMILY PROTEIN"/>
    <property type="match status" value="1"/>
</dbReference>
<protein>
    <recommendedName>
        <fullName evidence="4">PLA2c domain-containing protein</fullName>
    </recommendedName>
</protein>
<keyword evidence="2" id="KW-0443">Lipid metabolism</keyword>
<gene>
    <name evidence="5" type="ORF">EHUX00137_LOCUS45716</name>
    <name evidence="6" type="ORF">EHUX00137_LOCUS45717</name>
</gene>
<sequence length="684" mass="73711">MATPSCPPPSSGYVKMRRQQHRQQQPLVQPAAARSTAPAAATTHGTPQPRLRCCEPPSTTAKLWAGERYNGFNTVGVVDYPWPEQQLPGFQDTTVTANIGVCVSGGGCRSYAAGYGQMRALHNLHHLKRTRYLAGVSGGSWLTAVTVYNQNDTPDSVFYGASPPPEELTMAQLAELPKESLGYGATRDMFFGLLPRAARAGCLGCWTGDPGQVWSQSLGDAVLQPYGLGGDQFFTWNEQSREEALARNRHLKASDFLLPREGAPFLILSTSSLGPPKDGSLLAGSGAPLLSSTKNAFTNMESTPLYVGYPLLQDVDVTYADGSTATVTKGGMIEPFAYGGAAAGSSLSDAVPGASAVVEGLPPPELRWSLKQAAGASSVWGERDLYWLTASTDPSTRNDDRCQFGGGLFCCLRKYAVVTTGTSTIVDGLTKLLDVPLVGPLLPDWPKMAEQPQPPPSSRYRQGDGDLEGDILAQYNVLVRSVDHEVCFLNTSQPLAPRDKWDPYSETSEEELRDSISSFLPPLFGLSVGADRWGWPERDPATLRVFRESDFGPFVRAMQDSMADGKTAVVRMTLTTVGNDYMGVAPDKRLDLCLFYLSSSKEWEAQLPQDTRDQLAKGDDGPFAGFPHFGSFLPNPIVSCGAGGECCGLKGGLTSLTKEQTNLLAGLTDWAVMKNKELLADMFE</sequence>
<dbReference type="InterPro" id="IPR016035">
    <property type="entry name" value="Acyl_Trfase/lysoPLipase"/>
</dbReference>
<name>A0A6V2YLT1_EMIHU</name>
<reference evidence="5" key="1">
    <citation type="submission" date="2021-01" db="EMBL/GenBank/DDBJ databases">
        <authorList>
            <person name="Corre E."/>
            <person name="Pelletier E."/>
            <person name="Niang G."/>
            <person name="Scheremetjew M."/>
            <person name="Finn R."/>
            <person name="Kale V."/>
            <person name="Holt S."/>
            <person name="Cochrane G."/>
            <person name="Meng A."/>
            <person name="Brown T."/>
            <person name="Cohen L."/>
        </authorList>
    </citation>
    <scope>NUCLEOTIDE SEQUENCE</scope>
    <source>
        <strain evidence="5">379</strain>
    </source>
</reference>
<keyword evidence="1" id="KW-0378">Hydrolase</keyword>
<dbReference type="EMBL" id="HBIR01058802">
    <property type="protein sequence ID" value="CAE0596698.1"/>
    <property type="molecule type" value="Transcribed_RNA"/>
</dbReference>
<feature type="region of interest" description="Disordered" evidence="3">
    <location>
        <begin position="1"/>
        <end position="50"/>
    </location>
</feature>
<proteinExistence type="predicted"/>
<evidence type="ECO:0000256" key="3">
    <source>
        <dbReference type="SAM" id="MobiDB-lite"/>
    </source>
</evidence>
<evidence type="ECO:0000256" key="2">
    <source>
        <dbReference type="ARBA" id="ARBA00023098"/>
    </source>
</evidence>
<dbReference type="GO" id="GO:0004623">
    <property type="term" value="F:phospholipase A2 activity"/>
    <property type="evidence" value="ECO:0007669"/>
    <property type="project" value="TreeGrafter"/>
</dbReference>
<evidence type="ECO:0000313" key="5">
    <source>
        <dbReference type="EMBL" id="CAE0596696.1"/>
    </source>
</evidence>
<dbReference type="GO" id="GO:0046475">
    <property type="term" value="P:glycerophospholipid catabolic process"/>
    <property type="evidence" value="ECO:0007669"/>
    <property type="project" value="TreeGrafter"/>
</dbReference>
<dbReference type="Pfam" id="PF01735">
    <property type="entry name" value="PLA2_B"/>
    <property type="match status" value="1"/>
</dbReference>